<accession>A0A8J3ILF0</accession>
<dbReference type="Proteomes" id="UP000597444">
    <property type="component" value="Unassembled WGS sequence"/>
</dbReference>
<protein>
    <submittedName>
        <fullName evidence="2">Uncharacterized protein</fullName>
    </submittedName>
</protein>
<evidence type="ECO:0000313" key="2">
    <source>
        <dbReference type="EMBL" id="GHO95988.1"/>
    </source>
</evidence>
<keyword evidence="3" id="KW-1185">Reference proteome</keyword>
<name>A0A8J3ILF0_9CHLR</name>
<feature type="region of interest" description="Disordered" evidence="1">
    <location>
        <begin position="32"/>
        <end position="52"/>
    </location>
</feature>
<comment type="caution">
    <text evidence="2">The sequence shown here is derived from an EMBL/GenBank/DDBJ whole genome shotgun (WGS) entry which is preliminary data.</text>
</comment>
<dbReference type="AlphaFoldDB" id="A0A8J3ILF0"/>
<gene>
    <name evidence="2" type="ORF">KSF_060360</name>
</gene>
<sequence>MKAVTFEPLPNKMRVPEEQQIYKQYSTEREDYSWQDSAHDSHAFPLSPLSLG</sequence>
<reference evidence="2" key="1">
    <citation type="submission" date="2020-10" db="EMBL/GenBank/DDBJ databases">
        <title>Taxonomic study of unclassified bacteria belonging to the class Ktedonobacteria.</title>
        <authorList>
            <person name="Yabe S."/>
            <person name="Wang C.M."/>
            <person name="Zheng Y."/>
            <person name="Sakai Y."/>
            <person name="Cavaletti L."/>
            <person name="Monciardini P."/>
            <person name="Donadio S."/>
        </authorList>
    </citation>
    <scope>NUCLEOTIDE SEQUENCE</scope>
    <source>
        <strain evidence="2">ID150040</strain>
    </source>
</reference>
<evidence type="ECO:0000313" key="3">
    <source>
        <dbReference type="Proteomes" id="UP000597444"/>
    </source>
</evidence>
<dbReference type="EMBL" id="BNJK01000001">
    <property type="protein sequence ID" value="GHO95988.1"/>
    <property type="molecule type" value="Genomic_DNA"/>
</dbReference>
<feature type="compositionally biased region" description="Basic and acidic residues" evidence="1">
    <location>
        <begin position="32"/>
        <end position="42"/>
    </location>
</feature>
<organism evidence="2 3">
    <name type="scientific">Reticulibacter mediterranei</name>
    <dbReference type="NCBI Taxonomy" id="2778369"/>
    <lineage>
        <taxon>Bacteria</taxon>
        <taxon>Bacillati</taxon>
        <taxon>Chloroflexota</taxon>
        <taxon>Ktedonobacteria</taxon>
        <taxon>Ktedonobacterales</taxon>
        <taxon>Reticulibacteraceae</taxon>
        <taxon>Reticulibacter</taxon>
    </lineage>
</organism>
<proteinExistence type="predicted"/>
<evidence type="ECO:0000256" key="1">
    <source>
        <dbReference type="SAM" id="MobiDB-lite"/>
    </source>
</evidence>